<name>A0A0M4NGH1_9GAMM</name>
<proteinExistence type="predicted"/>
<organism evidence="1 2">
    <name type="scientific">Candidatus Thioglobus autotrophicus</name>
    <dbReference type="NCBI Taxonomy" id="1705394"/>
    <lineage>
        <taxon>Bacteria</taxon>
        <taxon>Pseudomonadati</taxon>
        <taxon>Pseudomonadota</taxon>
        <taxon>Gammaproteobacteria</taxon>
        <taxon>Candidatus Pseudothioglobaceae</taxon>
        <taxon>Candidatus Thioglobus</taxon>
    </lineage>
</organism>
<keyword evidence="2" id="KW-1185">Reference proteome</keyword>
<dbReference type="Proteomes" id="UP000058020">
    <property type="component" value="Chromosome"/>
</dbReference>
<gene>
    <name evidence="1" type="ORF">SP60_02150</name>
</gene>
<dbReference type="RefSeq" id="WP_053951077.1">
    <property type="nucleotide sequence ID" value="NZ_CP010552.1"/>
</dbReference>
<evidence type="ECO:0000313" key="1">
    <source>
        <dbReference type="EMBL" id="ALE52146.1"/>
    </source>
</evidence>
<reference evidence="1 2" key="1">
    <citation type="journal article" date="2015" name="Genome Announc.">
        <title>Genome Sequence of 'Candidatus Thioglobus autotrophica' Strain EF1, a Chemoautotroph from the SUP05 Clade of Marine Gammaproteobacteria.</title>
        <authorList>
            <person name="Shah V."/>
            <person name="Morris R.M."/>
        </authorList>
    </citation>
    <scope>NUCLEOTIDE SEQUENCE [LARGE SCALE GENOMIC DNA]</scope>
    <source>
        <strain evidence="1 2">EF1</strain>
    </source>
</reference>
<dbReference type="AlphaFoldDB" id="A0A0M4NGH1"/>
<evidence type="ECO:0000313" key="2">
    <source>
        <dbReference type="Proteomes" id="UP000058020"/>
    </source>
</evidence>
<dbReference type="EMBL" id="CP010552">
    <property type="protein sequence ID" value="ALE52146.1"/>
    <property type="molecule type" value="Genomic_DNA"/>
</dbReference>
<dbReference type="KEGG" id="tho:SP60_02150"/>
<dbReference type="OrthoDB" id="9429624at2"/>
<sequence length="261" mass="29555">MSYFPILKAPYCTGSTTLYNFSPNNWELVDKCEQTVSLTYIKDDLWYSVALEKLAYQDYKVVKHNDISDLIPDGALALLSLSKEELPRTSAELPVLNCSHTYMPMSRATLGLKSSFTTTVYQGEINPFPSQASLLTFSPFLQFGLGVENYVLLMNLEKIPESRKVVVEIYDAHSKELKKIQSAYSNQINIISLNDMGFNEKSLPVIICREMASIPLYFSSYNCGEILSLEHTHPPASLVVHGNRFGAQKQIKEYWLSQLKK</sequence>
<dbReference type="STRING" id="1705394.SP60_02150"/>
<accession>A0A0M4NGH1</accession>
<protein>
    <submittedName>
        <fullName evidence="1">Uncharacterized protein</fullName>
    </submittedName>
</protein>